<reference evidence="1" key="2">
    <citation type="journal article" date="2022" name="Microbiol. Resour. Announc.">
        <title>Metagenome Sequencing to Explore Phylogenomics of Terrestrial Cyanobacteria.</title>
        <authorList>
            <person name="Ward R.D."/>
            <person name="Stajich J.E."/>
            <person name="Johansen J.R."/>
            <person name="Huntemann M."/>
            <person name="Clum A."/>
            <person name="Foster B."/>
            <person name="Foster B."/>
            <person name="Roux S."/>
            <person name="Palaniappan K."/>
            <person name="Varghese N."/>
            <person name="Mukherjee S."/>
            <person name="Reddy T.B.K."/>
            <person name="Daum C."/>
            <person name="Copeland A."/>
            <person name="Chen I.A."/>
            <person name="Ivanova N.N."/>
            <person name="Kyrpides N.C."/>
            <person name="Shapiro N."/>
            <person name="Eloe-Fadrosh E.A."/>
            <person name="Pietrasiak N."/>
        </authorList>
    </citation>
    <scope>NUCLEOTIDE SEQUENCE</scope>
    <source>
        <strain evidence="1">GSE-TBD4-15B</strain>
    </source>
</reference>
<protein>
    <submittedName>
        <fullName evidence="1">Uncharacterized protein</fullName>
    </submittedName>
</protein>
<evidence type="ECO:0000313" key="2">
    <source>
        <dbReference type="Proteomes" id="UP000707356"/>
    </source>
</evidence>
<dbReference type="Proteomes" id="UP000707356">
    <property type="component" value="Unassembled WGS sequence"/>
</dbReference>
<organism evidence="1 2">
    <name type="scientific">Pegethrix bostrychoides GSE-TBD4-15B</name>
    <dbReference type="NCBI Taxonomy" id="2839662"/>
    <lineage>
        <taxon>Bacteria</taxon>
        <taxon>Bacillati</taxon>
        <taxon>Cyanobacteriota</taxon>
        <taxon>Cyanophyceae</taxon>
        <taxon>Oculatellales</taxon>
        <taxon>Oculatellaceae</taxon>
        <taxon>Pegethrix</taxon>
    </lineage>
</organism>
<name>A0A951U431_9CYAN</name>
<evidence type="ECO:0000313" key="1">
    <source>
        <dbReference type="EMBL" id="MBW4464986.1"/>
    </source>
</evidence>
<sequence>MAFSSLSPYTQYYIRRLLRQYVGSLNYPPTGVGICAYLQQDLNELLAEIYPQSQLNAKLHELDMLVQHHQLSGTEGANPYGGSSDIEQKILWLLDLRFLALLPAMSLSIVPEDEASRFHFMLRGNMHEGLRHADDLYGKVLEFGAEHELPTYSLLLTLINQQTAFLLTASKSRHVVWVDLRSPSYYRLMEQSSQAEELQKTAFQTAELRKIA</sequence>
<proteinExistence type="predicted"/>
<reference evidence="1" key="1">
    <citation type="submission" date="2021-05" db="EMBL/GenBank/DDBJ databases">
        <authorList>
            <person name="Pietrasiak N."/>
            <person name="Ward R."/>
            <person name="Stajich J.E."/>
            <person name="Kurbessoian T."/>
        </authorList>
    </citation>
    <scope>NUCLEOTIDE SEQUENCE</scope>
    <source>
        <strain evidence="1">GSE-TBD4-15B</strain>
    </source>
</reference>
<accession>A0A951U431</accession>
<gene>
    <name evidence="1" type="ORF">KME07_06040</name>
</gene>
<comment type="caution">
    <text evidence="1">The sequence shown here is derived from an EMBL/GenBank/DDBJ whole genome shotgun (WGS) entry which is preliminary data.</text>
</comment>
<dbReference type="AlphaFoldDB" id="A0A951U431"/>
<dbReference type="EMBL" id="JAHHHV010000027">
    <property type="protein sequence ID" value="MBW4464986.1"/>
    <property type="molecule type" value="Genomic_DNA"/>
</dbReference>